<reference evidence="1" key="1">
    <citation type="submission" date="2016-10" db="EMBL/GenBank/DDBJ databases">
        <authorList>
            <person name="de Groot N.N."/>
        </authorList>
    </citation>
    <scope>NUCLEOTIDE SEQUENCE</scope>
</reference>
<dbReference type="EMBL" id="FPHE01000096">
    <property type="protein sequence ID" value="SFV60293.1"/>
    <property type="molecule type" value="Genomic_DNA"/>
</dbReference>
<sequence>MLRRFLLLTLFLFITGCVQPSNKIGSTILHYSSKKVGYLVNVRAYPTHTHIGTTTLTNFTKNYPFGWKIPSYIEQQLDKRLKSFAGVYPVNLRKKGINSNEINNLIKNVNGTWMVARGKAEIYKKLTRQLGLSAIVIVNESEKQAIKDCGMLGCKEFKAKGYGLITRSFLNTNKFYSATAFYANVYKLHPLGSLNSQLTTINESKKMTLVAISKGSKVEPNKINFIYPQNFNKWTEQEFKPFRAPLIKYIDKMTQKIVEVVRDN</sequence>
<evidence type="ECO:0000313" key="1">
    <source>
        <dbReference type="EMBL" id="SFV60293.1"/>
    </source>
</evidence>
<proteinExistence type="predicted"/>
<dbReference type="PROSITE" id="PS51257">
    <property type="entry name" value="PROKAR_LIPOPROTEIN"/>
    <property type="match status" value="1"/>
</dbReference>
<dbReference type="AlphaFoldDB" id="A0A1W1C3G6"/>
<name>A0A1W1C3G6_9ZZZZ</name>
<organism evidence="1">
    <name type="scientific">hydrothermal vent metagenome</name>
    <dbReference type="NCBI Taxonomy" id="652676"/>
    <lineage>
        <taxon>unclassified sequences</taxon>
        <taxon>metagenomes</taxon>
        <taxon>ecological metagenomes</taxon>
    </lineage>
</organism>
<gene>
    <name evidence="1" type="ORF">MNB_SV-12-341</name>
</gene>
<protein>
    <recommendedName>
        <fullName evidence="2">Lipoprotein</fullName>
    </recommendedName>
</protein>
<evidence type="ECO:0008006" key="2">
    <source>
        <dbReference type="Google" id="ProtNLM"/>
    </source>
</evidence>
<accession>A0A1W1C3G6</accession>